<feature type="domain" description="ABC transporter" evidence="10">
    <location>
        <begin position="1240"/>
        <end position="1512"/>
    </location>
</feature>
<feature type="transmembrane region" description="Helical" evidence="9">
    <location>
        <begin position="381"/>
        <end position="402"/>
    </location>
</feature>
<dbReference type="Proteomes" id="UP000703661">
    <property type="component" value="Unassembled WGS sequence"/>
</dbReference>
<feature type="non-terminal residue" evidence="12">
    <location>
        <position position="1517"/>
    </location>
</feature>
<accession>A0A9P6SYS7</accession>
<dbReference type="PANTHER" id="PTHR24223">
    <property type="entry name" value="ATP-BINDING CASSETTE SUB-FAMILY C"/>
    <property type="match status" value="1"/>
</dbReference>
<dbReference type="SUPFAM" id="SSF90123">
    <property type="entry name" value="ABC transporter transmembrane region"/>
    <property type="match status" value="2"/>
</dbReference>
<dbReference type="FunFam" id="1.20.1560.10:FF:000006">
    <property type="entry name" value="ATP-binding cassette, sub-family C (CFTR/MRP), member 9"/>
    <property type="match status" value="1"/>
</dbReference>
<evidence type="ECO:0000256" key="4">
    <source>
        <dbReference type="ARBA" id="ARBA00022741"/>
    </source>
</evidence>
<protein>
    <submittedName>
        <fullName evidence="12">Multidrug resistance-associated protein 1</fullName>
    </submittedName>
</protein>
<evidence type="ECO:0000313" key="12">
    <source>
        <dbReference type="EMBL" id="KAG0012452.1"/>
    </source>
</evidence>
<keyword evidence="6 9" id="KW-1133">Transmembrane helix</keyword>
<dbReference type="SUPFAM" id="SSF52540">
    <property type="entry name" value="P-loop containing nucleoside triphosphate hydrolases"/>
    <property type="match status" value="3"/>
</dbReference>
<feature type="domain" description="ABC transporter" evidence="10">
    <location>
        <begin position="596"/>
        <end position="818"/>
    </location>
</feature>
<feature type="transmembrane region" description="Helical" evidence="9">
    <location>
        <begin position="966"/>
        <end position="988"/>
    </location>
</feature>
<feature type="transmembrane region" description="Helical" evidence="9">
    <location>
        <begin position="280"/>
        <end position="300"/>
    </location>
</feature>
<feature type="transmembrane region" description="Helical" evidence="9">
    <location>
        <begin position="67"/>
        <end position="86"/>
    </location>
</feature>
<evidence type="ECO:0000256" key="9">
    <source>
        <dbReference type="SAM" id="Phobius"/>
    </source>
</evidence>
<dbReference type="InterPro" id="IPR003439">
    <property type="entry name" value="ABC_transporter-like_ATP-bd"/>
</dbReference>
<evidence type="ECO:0000259" key="10">
    <source>
        <dbReference type="PROSITE" id="PS50893"/>
    </source>
</evidence>
<dbReference type="GO" id="GO:0016020">
    <property type="term" value="C:membrane"/>
    <property type="evidence" value="ECO:0007669"/>
    <property type="project" value="UniProtKB-SubCell"/>
</dbReference>
<reference evidence="12" key="1">
    <citation type="journal article" date="2020" name="Fungal Divers.">
        <title>Resolving the Mortierellaceae phylogeny through synthesis of multi-gene phylogenetics and phylogenomics.</title>
        <authorList>
            <person name="Vandepol N."/>
            <person name="Liber J."/>
            <person name="Desiro A."/>
            <person name="Na H."/>
            <person name="Kennedy M."/>
            <person name="Barry K."/>
            <person name="Grigoriev I.V."/>
            <person name="Miller A.N."/>
            <person name="O'Donnell K."/>
            <person name="Stajich J.E."/>
            <person name="Bonito G."/>
        </authorList>
    </citation>
    <scope>NUCLEOTIDE SEQUENCE</scope>
    <source>
        <strain evidence="12">NRRL 2769</strain>
    </source>
</reference>
<dbReference type="CDD" id="cd18579">
    <property type="entry name" value="ABC_6TM_ABCC_D1"/>
    <property type="match status" value="1"/>
</dbReference>
<dbReference type="FunFam" id="3.40.50.300:FF:000997">
    <property type="entry name" value="Multidrug resistance-associated protein 1"/>
    <property type="match status" value="1"/>
</dbReference>
<feature type="transmembrane region" description="Helical" evidence="9">
    <location>
        <begin position="1066"/>
        <end position="1084"/>
    </location>
</feature>
<feature type="transmembrane region" description="Helical" evidence="9">
    <location>
        <begin position="1042"/>
        <end position="1060"/>
    </location>
</feature>
<dbReference type="GO" id="GO:0005524">
    <property type="term" value="F:ATP binding"/>
    <property type="evidence" value="ECO:0007669"/>
    <property type="project" value="UniProtKB-KW"/>
</dbReference>
<feature type="domain" description="ABC transmembrane type-1" evidence="11">
    <location>
        <begin position="247"/>
        <end position="532"/>
    </location>
</feature>
<evidence type="ECO:0000256" key="8">
    <source>
        <dbReference type="SAM" id="MobiDB-lite"/>
    </source>
</evidence>
<dbReference type="InterPro" id="IPR011527">
    <property type="entry name" value="ABC1_TM_dom"/>
</dbReference>
<keyword evidence="7 9" id="KW-0472">Membrane</keyword>
<keyword evidence="4" id="KW-0547">Nucleotide-binding</keyword>
<dbReference type="Gene3D" id="3.40.50.300">
    <property type="entry name" value="P-loop containing nucleotide triphosphate hydrolases"/>
    <property type="match status" value="2"/>
</dbReference>
<feature type="transmembrane region" description="Helical" evidence="9">
    <location>
        <begin position="98"/>
        <end position="115"/>
    </location>
</feature>
<evidence type="ECO:0000256" key="6">
    <source>
        <dbReference type="ARBA" id="ARBA00022989"/>
    </source>
</evidence>
<dbReference type="InterPro" id="IPR036640">
    <property type="entry name" value="ABC1_TM_sf"/>
</dbReference>
<dbReference type="InterPro" id="IPR044726">
    <property type="entry name" value="ABCC_6TM_D2"/>
</dbReference>
<feature type="transmembrane region" description="Helical" evidence="9">
    <location>
        <begin position="34"/>
        <end position="55"/>
    </location>
</feature>
<gene>
    <name evidence="12" type="primary">ABCC1_5</name>
    <name evidence="12" type="ORF">BGZ80_011737</name>
</gene>
<evidence type="ECO:0000256" key="5">
    <source>
        <dbReference type="ARBA" id="ARBA00022840"/>
    </source>
</evidence>
<evidence type="ECO:0000256" key="1">
    <source>
        <dbReference type="ARBA" id="ARBA00004141"/>
    </source>
</evidence>
<dbReference type="GO" id="GO:0140359">
    <property type="term" value="F:ABC-type transporter activity"/>
    <property type="evidence" value="ECO:0007669"/>
    <property type="project" value="InterPro"/>
</dbReference>
<feature type="transmembrane region" description="Helical" evidence="9">
    <location>
        <begin position="240"/>
        <end position="259"/>
    </location>
</feature>
<keyword evidence="2" id="KW-0813">Transport</keyword>
<sequence>VLFGALSLLAIGGFVSRVHYLIRHGVAHNLGRTAWIYWPTQICMTLAAVIAWSLSLRFFLRGADFPIAAWSCLGMGIAWTLAVISNRYEHECEIRSSSGIYTFYVLSIASALVIIKTALDFESPGDLTVVLLIALTSVLTIGFVVEAWPRGSTRVQQLSGVGLYGKANLGSRLLFTFFMPFIRIGFHRTLTQEDILGQLPKDMEIEVVHEKLSRTWNEQLRKRKSSEDTPSLLMTIMTSSWPVLVPVLLSRVAIVFFSYTLPVFLKELLNYLENYESKPVSYGVTLAIGMFISSLFASLLNTYNRYQMLLIGVKTRAALIAMIYRKALRLSVRSRNETTSGEITNHMSVDADQWWDMIVYLSMWISIPIEVGIAMKLLYDLLGWTMLAGVLVMVAMLPVQTWQARVIKEMQREKLKAMDQRVNMTTDVLASMKIIKLYGWSAAFMARILAVRQNELEALRKMGVIQAFMSIIFISSSLIISLVTFSVYALWGGPNFTPGQLTPQTVFVSMTLFAMLKGPIASLSDATTSTIGVLVATKRIQNFLLKEEVNDKDILRFDSLSRDPLEPVISIKDATFSWTGPIEEKPRIVDERSTLLSEQDNSSQLTIPPTLQFINLAVGRGSLTAVVGRVGQGKSSLLSAMISDMYKIQGKVQISGTVAYVPQQAWIINKTLRDNIVFGKEYDEARYKRVVFACGLEPDLAMLPAGDMTEIGERGINLSGGQKQRVSLARAAYSDADIYLLDDPLSAVDAHVDRHLWNNLLGPSGLLREKTRVLVTHGIHHLREVDQIVLLNNGVIEENGHYSDLMVSKKAFYRLIKEYSILERRKSQSTIAGVKNRRKSTDVVESAATAETETPGDVSESSLDDGISEASTSDPHTEEAVVPQEIKHEKRDTKAELITAELMKEGDVGYGIAIDYAKAVSYRLSVIIVVLFLLAQGCLLLSSLWLKHWIKKNDETTDVVLFLGVYSLLTLVYVLLYVVVTWLLFAVARIRAAERIHFNLLDKILHLPIAFFDTTPLGRIINRFSSDIAAVDTRIPNKLSDVLLFGISVSSTLLLIVFTIPSFIFVIPFLIGGYWLVLVCFLGASRSLTRIYSISKSPVYQHFNESLGGVSTMRAMRIHDQFIAANSSLSNRMSNNFLCNMSSRRWMDVQLRLLSTGVLLCTALLAVLGRKHMDPALVGLTLSFALSITEEVTTLVRNVCDLQNQLIAMERVLEYTNLKTEAPDTTNVLIPPNWPSRGRISFQNYSTRYREGLDLVIKNVNLEVAPAERVGIVGRTGAGKSSLTLALFRIVEAANSYWAKESDNSVTLDPTAFAERAKYLEDNCDSDEEDEDGGKIEIDGIDISTIGLRDLRQHLAIIPQDPTLFAGSVRENLDPFHELQDADLWEALDRSHLKDFISTLPGGLSFEVSQNGENFSVGQRSLICLARALLRKTKILVMDEATAAVDVETDELIQKTIRKEFKDRTILTIAHRIKTVMDSDKILVLEKGRVLEFDAPSRLLKNNESLFYKLAEQAGEI</sequence>
<organism evidence="12 13">
    <name type="scientific">Entomortierella chlamydospora</name>
    <dbReference type="NCBI Taxonomy" id="101097"/>
    <lineage>
        <taxon>Eukaryota</taxon>
        <taxon>Fungi</taxon>
        <taxon>Fungi incertae sedis</taxon>
        <taxon>Mucoromycota</taxon>
        <taxon>Mortierellomycotina</taxon>
        <taxon>Mortierellomycetes</taxon>
        <taxon>Mortierellales</taxon>
        <taxon>Mortierellaceae</taxon>
        <taxon>Entomortierella</taxon>
    </lineage>
</organism>
<feature type="transmembrane region" description="Helical" evidence="9">
    <location>
        <begin position="467"/>
        <end position="491"/>
    </location>
</feature>
<keyword evidence="5" id="KW-0067">ATP-binding</keyword>
<dbReference type="Pfam" id="PF00664">
    <property type="entry name" value="ABC_membrane"/>
    <property type="match status" value="2"/>
</dbReference>
<proteinExistence type="predicted"/>
<feature type="transmembrane region" description="Helical" evidence="9">
    <location>
        <begin position="6"/>
        <end position="22"/>
    </location>
</feature>
<feature type="transmembrane region" description="Helical" evidence="9">
    <location>
        <begin position="924"/>
        <end position="946"/>
    </location>
</feature>
<evidence type="ECO:0000256" key="3">
    <source>
        <dbReference type="ARBA" id="ARBA00022692"/>
    </source>
</evidence>
<dbReference type="Pfam" id="PF00005">
    <property type="entry name" value="ABC_tran"/>
    <property type="match status" value="2"/>
</dbReference>
<dbReference type="CDD" id="cd03244">
    <property type="entry name" value="ABCC_MRP_domain2"/>
    <property type="match status" value="1"/>
</dbReference>
<dbReference type="EMBL" id="JAAAID010000981">
    <property type="protein sequence ID" value="KAG0012452.1"/>
    <property type="molecule type" value="Genomic_DNA"/>
</dbReference>
<dbReference type="PROSITE" id="PS00211">
    <property type="entry name" value="ABC_TRANSPORTER_1"/>
    <property type="match status" value="2"/>
</dbReference>
<dbReference type="InterPro" id="IPR050173">
    <property type="entry name" value="ABC_transporter_C-like"/>
</dbReference>
<dbReference type="SMART" id="SM00382">
    <property type="entry name" value="AAA"/>
    <property type="match status" value="2"/>
</dbReference>
<name>A0A9P6SYS7_9FUNG</name>
<dbReference type="InterPro" id="IPR027417">
    <property type="entry name" value="P-loop_NTPase"/>
</dbReference>
<dbReference type="InterPro" id="IPR044746">
    <property type="entry name" value="ABCC_6TM_D1"/>
</dbReference>
<evidence type="ECO:0000259" key="11">
    <source>
        <dbReference type="PROSITE" id="PS50929"/>
    </source>
</evidence>
<dbReference type="PROSITE" id="PS50893">
    <property type="entry name" value="ABC_TRANSPORTER_2"/>
    <property type="match status" value="2"/>
</dbReference>
<dbReference type="InterPro" id="IPR003593">
    <property type="entry name" value="AAA+_ATPase"/>
</dbReference>
<dbReference type="Gene3D" id="1.20.1560.10">
    <property type="entry name" value="ABC transporter type 1, transmembrane domain"/>
    <property type="match status" value="2"/>
</dbReference>
<dbReference type="InterPro" id="IPR017871">
    <property type="entry name" value="ABC_transporter-like_CS"/>
</dbReference>
<dbReference type="CDD" id="cd18580">
    <property type="entry name" value="ABC_6TM_ABCC_D2"/>
    <property type="match status" value="1"/>
</dbReference>
<feature type="transmembrane region" description="Helical" evidence="9">
    <location>
        <begin position="357"/>
        <end position="375"/>
    </location>
</feature>
<keyword evidence="13" id="KW-1185">Reference proteome</keyword>
<dbReference type="CDD" id="cd03250">
    <property type="entry name" value="ABCC_MRP_domain1"/>
    <property type="match status" value="1"/>
</dbReference>
<evidence type="ECO:0000256" key="7">
    <source>
        <dbReference type="ARBA" id="ARBA00023136"/>
    </source>
</evidence>
<feature type="transmembrane region" description="Helical" evidence="9">
    <location>
        <begin position="127"/>
        <end position="148"/>
    </location>
</feature>
<comment type="caution">
    <text evidence="12">The sequence shown here is derived from an EMBL/GenBank/DDBJ whole genome shotgun (WGS) entry which is preliminary data.</text>
</comment>
<dbReference type="PANTHER" id="PTHR24223:SF415">
    <property type="entry name" value="FI20190P1"/>
    <property type="match status" value="1"/>
</dbReference>
<keyword evidence="3 9" id="KW-0812">Transmembrane</keyword>
<evidence type="ECO:0000256" key="2">
    <source>
        <dbReference type="ARBA" id="ARBA00022448"/>
    </source>
</evidence>
<feature type="transmembrane region" description="Helical" evidence="9">
    <location>
        <begin position="1151"/>
        <end position="1169"/>
    </location>
</feature>
<feature type="region of interest" description="Disordered" evidence="8">
    <location>
        <begin position="842"/>
        <end position="880"/>
    </location>
</feature>
<dbReference type="FunFam" id="1.20.1560.10:FF:000010">
    <property type="entry name" value="Multidrug resistance-associated ABC transporter"/>
    <property type="match status" value="1"/>
</dbReference>
<dbReference type="FunFam" id="3.40.50.300:FF:000163">
    <property type="entry name" value="Multidrug resistance-associated protein member 4"/>
    <property type="match status" value="1"/>
</dbReference>
<comment type="subcellular location">
    <subcellularLocation>
        <location evidence="1">Membrane</location>
        <topology evidence="1">Multi-pass membrane protein</topology>
    </subcellularLocation>
</comment>
<dbReference type="PROSITE" id="PS50929">
    <property type="entry name" value="ABC_TM1F"/>
    <property type="match status" value="2"/>
</dbReference>
<dbReference type="GO" id="GO:0016887">
    <property type="term" value="F:ATP hydrolysis activity"/>
    <property type="evidence" value="ECO:0007669"/>
    <property type="project" value="InterPro"/>
</dbReference>
<evidence type="ECO:0000313" key="13">
    <source>
        <dbReference type="Proteomes" id="UP000703661"/>
    </source>
</evidence>
<feature type="domain" description="ABC transmembrane type-1" evidence="11">
    <location>
        <begin position="926"/>
        <end position="1204"/>
    </location>
</feature>